<dbReference type="InterPro" id="IPR020458">
    <property type="entry name" value="Znf_DskA_TraR_CS"/>
</dbReference>
<name>A0A7U9BYP2_9GAMM</name>
<dbReference type="PROSITE" id="PS01102">
    <property type="entry name" value="ZF_DKSA_1"/>
    <property type="match status" value="1"/>
</dbReference>
<dbReference type="GO" id="GO:0008270">
    <property type="term" value="F:zinc ion binding"/>
    <property type="evidence" value="ECO:0007669"/>
    <property type="project" value="UniProtKB-KW"/>
</dbReference>
<feature type="zinc finger region" description="dksA C4-type" evidence="4">
    <location>
        <begin position="81"/>
        <end position="105"/>
    </location>
</feature>
<sequence>MAMQDRKALLENMRTELRERVQRYKDHQQRINGALDKDLEEQATQALNDEVVDRLEDEATLELLQIDRALARIEEQVGDHCEECGDRIAPNRLKALPYTTCCTDCASI</sequence>
<dbReference type="AlphaFoldDB" id="A0A7U9BYP2"/>
<dbReference type="SUPFAM" id="SSF109635">
    <property type="entry name" value="DnaK suppressor protein DksA, alpha-hairpin domain"/>
    <property type="match status" value="1"/>
</dbReference>
<dbReference type="Gene3D" id="1.20.120.910">
    <property type="entry name" value="DksA, coiled-coil domain"/>
    <property type="match status" value="1"/>
</dbReference>
<proteinExistence type="predicted"/>
<dbReference type="RefSeq" id="WP_007114143.1">
    <property type="nucleotide sequence ID" value="NZ_JH393259.1"/>
</dbReference>
<keyword evidence="1" id="KW-0479">Metal-binding</keyword>
<evidence type="ECO:0000256" key="3">
    <source>
        <dbReference type="ARBA" id="ARBA00022833"/>
    </source>
</evidence>
<dbReference type="Pfam" id="PF01258">
    <property type="entry name" value="zf-dskA_traR"/>
    <property type="match status" value="1"/>
</dbReference>
<feature type="domain" description="Zinc finger DksA/TraR C4-type" evidence="5">
    <location>
        <begin position="79"/>
        <end position="107"/>
    </location>
</feature>
<dbReference type="PANTHER" id="PTHR33823">
    <property type="entry name" value="RNA POLYMERASE-BINDING TRANSCRIPTION FACTOR DKSA-RELATED"/>
    <property type="match status" value="1"/>
</dbReference>
<dbReference type="Proteomes" id="UP000005756">
    <property type="component" value="Unassembled WGS sequence"/>
</dbReference>
<dbReference type="PANTHER" id="PTHR33823:SF4">
    <property type="entry name" value="GENERAL STRESS PROTEIN 16O"/>
    <property type="match status" value="1"/>
</dbReference>
<evidence type="ECO:0000256" key="4">
    <source>
        <dbReference type="PROSITE-ProRule" id="PRU00510"/>
    </source>
</evidence>
<protein>
    <recommendedName>
        <fullName evidence="5">Zinc finger DksA/TraR C4-type domain-containing protein</fullName>
    </recommendedName>
</protein>
<accession>A0A7U9BYP2</accession>
<evidence type="ECO:0000313" key="7">
    <source>
        <dbReference type="Proteomes" id="UP000005756"/>
    </source>
</evidence>
<dbReference type="InterPro" id="IPR000962">
    <property type="entry name" value="Znf_DskA_TraR"/>
</dbReference>
<gene>
    <name evidence="6" type="ORF">KUC_3207</name>
</gene>
<dbReference type="PROSITE" id="PS51128">
    <property type="entry name" value="ZF_DKSA_2"/>
    <property type="match status" value="1"/>
</dbReference>
<reference evidence="6 7" key="1">
    <citation type="submission" date="2011-10" db="EMBL/GenBank/DDBJ databases">
        <authorList>
            <person name="Quillaguamn J."/>
            <person name="Guzmn D."/>
            <person name="Balderrama-Subieta A."/>
            <person name="Cardona-Ortuo C."/>
            <person name="Guevara-Martnez M."/>
            <person name="Callisaya-Quispe N."/>
        </authorList>
    </citation>
    <scope>NUCLEOTIDE SEQUENCE [LARGE SCALE GENOMIC DNA]</scope>
    <source>
        <strain evidence="6 7">LC1</strain>
    </source>
</reference>
<dbReference type="InterPro" id="IPR037187">
    <property type="entry name" value="DnaK_N"/>
</dbReference>
<keyword evidence="3" id="KW-0862">Zinc</keyword>
<evidence type="ECO:0000313" key="6">
    <source>
        <dbReference type="EMBL" id="EHJ91654.1"/>
    </source>
</evidence>
<keyword evidence="2" id="KW-0863">Zinc-finger</keyword>
<evidence type="ECO:0000256" key="1">
    <source>
        <dbReference type="ARBA" id="ARBA00022723"/>
    </source>
</evidence>
<dbReference type="EMBL" id="JH393259">
    <property type="protein sequence ID" value="EHJ91654.1"/>
    <property type="molecule type" value="Genomic_DNA"/>
</dbReference>
<organism evidence="6 7">
    <name type="scientific">Vreelandella boliviensis LC1</name>
    <dbReference type="NCBI Taxonomy" id="1072583"/>
    <lineage>
        <taxon>Bacteria</taxon>
        <taxon>Pseudomonadati</taxon>
        <taxon>Pseudomonadota</taxon>
        <taxon>Gammaproteobacteria</taxon>
        <taxon>Oceanospirillales</taxon>
        <taxon>Halomonadaceae</taxon>
        <taxon>Vreelandella</taxon>
    </lineage>
</organism>
<evidence type="ECO:0000259" key="5">
    <source>
        <dbReference type="Pfam" id="PF01258"/>
    </source>
</evidence>
<evidence type="ECO:0000256" key="2">
    <source>
        <dbReference type="ARBA" id="ARBA00022771"/>
    </source>
</evidence>
<dbReference type="SUPFAM" id="SSF57716">
    <property type="entry name" value="Glucocorticoid receptor-like (DNA-binding domain)"/>
    <property type="match status" value="1"/>
</dbReference>